<evidence type="ECO:0000313" key="2">
    <source>
        <dbReference type="EMBL" id="SPF29685.1"/>
    </source>
</evidence>
<dbReference type="RefSeq" id="WP_108782360.1">
    <property type="nucleotide sequence ID" value="NZ_OMKW01000002.1"/>
</dbReference>
<organism evidence="2 3">
    <name type="scientific">Pontivivens insulae</name>
    <dbReference type="NCBI Taxonomy" id="1639689"/>
    <lineage>
        <taxon>Bacteria</taxon>
        <taxon>Pseudomonadati</taxon>
        <taxon>Pseudomonadota</taxon>
        <taxon>Alphaproteobacteria</taxon>
        <taxon>Rhodobacterales</taxon>
        <taxon>Paracoccaceae</taxon>
        <taxon>Pontivivens</taxon>
    </lineage>
</organism>
<sequence length="280" mass="31798">MTFQSIVRSGLDYQEYRYGRARKLYRGPKPDLSGSYIACLGGSETYGRFAQSPWPAQLEEQLEYPVANFGQLGAGAGFFLKDPVLLESCSKARACVISITGAHLVSNRLFSVYPRRNQRLQGVSEMLEALYPEIDFGIYRFALHMLVALERASPDRFRVVEVELRNAWIARMRELLNSIETVKALLWLSPDSPDDETRMTPQRARDRPPGFVNRQMINAIRADVSCYVEYVASDTAMKAPRVADPNDATVSMRYPSDRMHEEAAQLLAHPIFKMCNMRTD</sequence>
<evidence type="ECO:0000259" key="1">
    <source>
        <dbReference type="Pfam" id="PF20078"/>
    </source>
</evidence>
<dbReference type="AlphaFoldDB" id="A0A2R8AC75"/>
<dbReference type="Proteomes" id="UP000244932">
    <property type="component" value="Unassembled WGS sequence"/>
</dbReference>
<feature type="domain" description="DUF6473" evidence="1">
    <location>
        <begin position="1"/>
        <end position="271"/>
    </location>
</feature>
<keyword evidence="3" id="KW-1185">Reference proteome</keyword>
<dbReference type="OrthoDB" id="7838347at2"/>
<accession>A0A2R8AC75</accession>
<name>A0A2R8AC75_9RHOB</name>
<dbReference type="InterPro" id="IPR045524">
    <property type="entry name" value="DUF6473"/>
</dbReference>
<dbReference type="EMBL" id="OMKW01000002">
    <property type="protein sequence ID" value="SPF29685.1"/>
    <property type="molecule type" value="Genomic_DNA"/>
</dbReference>
<gene>
    <name evidence="2" type="ORF">POI8812_02001</name>
</gene>
<reference evidence="2 3" key="1">
    <citation type="submission" date="2018-03" db="EMBL/GenBank/DDBJ databases">
        <authorList>
            <person name="Keele B.F."/>
        </authorList>
    </citation>
    <scope>NUCLEOTIDE SEQUENCE [LARGE SCALE GENOMIC DNA]</scope>
    <source>
        <strain evidence="2 3">CeCT 8812</strain>
    </source>
</reference>
<protein>
    <recommendedName>
        <fullName evidence="1">DUF6473 domain-containing protein</fullName>
    </recommendedName>
</protein>
<proteinExistence type="predicted"/>
<evidence type="ECO:0000313" key="3">
    <source>
        <dbReference type="Proteomes" id="UP000244932"/>
    </source>
</evidence>
<dbReference type="Pfam" id="PF20078">
    <property type="entry name" value="DUF6473"/>
    <property type="match status" value="1"/>
</dbReference>